<evidence type="ECO:0000313" key="2">
    <source>
        <dbReference type="EMBL" id="KAI8575221.1"/>
    </source>
</evidence>
<keyword evidence="3" id="KW-1185">Reference proteome</keyword>
<dbReference type="EMBL" id="MU620992">
    <property type="protein sequence ID" value="KAI8575221.1"/>
    <property type="molecule type" value="Genomic_DNA"/>
</dbReference>
<comment type="caution">
    <text evidence="2">The sequence shown here is derived from an EMBL/GenBank/DDBJ whole genome shotgun (WGS) entry which is preliminary data.</text>
</comment>
<dbReference type="GeneID" id="75918851"/>
<organism evidence="2 3">
    <name type="scientific">Umbelopsis ramanniana AG</name>
    <dbReference type="NCBI Taxonomy" id="1314678"/>
    <lineage>
        <taxon>Eukaryota</taxon>
        <taxon>Fungi</taxon>
        <taxon>Fungi incertae sedis</taxon>
        <taxon>Mucoromycota</taxon>
        <taxon>Mucoromycotina</taxon>
        <taxon>Umbelopsidomycetes</taxon>
        <taxon>Umbelopsidales</taxon>
        <taxon>Umbelopsidaceae</taxon>
        <taxon>Umbelopsis</taxon>
    </lineage>
</organism>
<reference evidence="2" key="1">
    <citation type="submission" date="2021-06" db="EMBL/GenBank/DDBJ databases">
        <authorList>
            <consortium name="DOE Joint Genome Institute"/>
            <person name="Mondo S.J."/>
            <person name="Amses K.R."/>
            <person name="Simmons D.R."/>
            <person name="Longcore J.E."/>
            <person name="Seto K."/>
            <person name="Alves G.H."/>
            <person name="Bonds A.E."/>
            <person name="Quandt C.A."/>
            <person name="Davis W.J."/>
            <person name="Chang Y."/>
            <person name="Letcher P.M."/>
            <person name="Powell M.J."/>
            <person name="Kuo A."/>
            <person name="Labutti K."/>
            <person name="Pangilinan J."/>
            <person name="Andreopoulos W."/>
            <person name="Tritt A."/>
            <person name="Riley R."/>
            <person name="Hundley H."/>
            <person name="Johnson J."/>
            <person name="Lipzen A."/>
            <person name="Barry K."/>
            <person name="Berbee M.L."/>
            <person name="Buchler N.E."/>
            <person name="Grigoriev I.V."/>
            <person name="Spatafora J.W."/>
            <person name="Stajich J.E."/>
            <person name="James T.Y."/>
        </authorList>
    </citation>
    <scope>NUCLEOTIDE SEQUENCE</scope>
    <source>
        <strain evidence="2">AG</strain>
    </source>
</reference>
<dbReference type="Proteomes" id="UP001206595">
    <property type="component" value="Unassembled WGS sequence"/>
</dbReference>
<keyword evidence="1" id="KW-0812">Transmembrane</keyword>
<gene>
    <name evidence="2" type="ORF">K450DRAFT_284529</name>
</gene>
<evidence type="ECO:0000256" key="1">
    <source>
        <dbReference type="SAM" id="Phobius"/>
    </source>
</evidence>
<dbReference type="AlphaFoldDB" id="A0AAD5HA74"/>
<keyword evidence="1" id="KW-1133">Transmembrane helix</keyword>
<proteinExistence type="predicted"/>
<feature type="transmembrane region" description="Helical" evidence="1">
    <location>
        <begin position="38"/>
        <end position="56"/>
    </location>
</feature>
<sequence length="360" mass="40665">MPPKTHGETNIQPTKHIQTIISYGKDVIVGALITIKPILSWLLAGAILAAMVSYTYNTVTDSVTTLICPSIWGSYIPFCQDVRAPVPDFSQLVEKQVNLYETMTSQYNPDTISAIELKKVELATRDLQVMIKYSGLGSAHLLDDKLGDYLLRSRDLGRKIQSLQAKTKGTIDNLITYNSFILRKLHDLETKKGSKQELRKLYETSMGLVEDEAARLILAIEEAQGCLDRLEEDLYSIQEITTQEAYFQDQHRPSLLADILNMISGKGMRRPLVEKNMMLLNNFELQRRDAAEKLQLMLHRMIAFQTDLEELRSQVVRPIIIADSLPLEVHIENVGKGIARLRQSKVLETSPKEALLVGKD</sequence>
<name>A0AAD5HA74_UMBRA</name>
<reference evidence="2" key="2">
    <citation type="journal article" date="2022" name="Proc. Natl. Acad. Sci. U.S.A.">
        <title>Diploid-dominant life cycles characterize the early evolution of Fungi.</title>
        <authorList>
            <person name="Amses K.R."/>
            <person name="Simmons D.R."/>
            <person name="Longcore J.E."/>
            <person name="Mondo S.J."/>
            <person name="Seto K."/>
            <person name="Jeronimo G.H."/>
            <person name="Bonds A.E."/>
            <person name="Quandt C.A."/>
            <person name="Davis W.J."/>
            <person name="Chang Y."/>
            <person name="Federici B.A."/>
            <person name="Kuo A."/>
            <person name="LaButti K."/>
            <person name="Pangilinan J."/>
            <person name="Andreopoulos W."/>
            <person name="Tritt A."/>
            <person name="Riley R."/>
            <person name="Hundley H."/>
            <person name="Johnson J."/>
            <person name="Lipzen A."/>
            <person name="Barry K."/>
            <person name="Lang B.F."/>
            <person name="Cuomo C.A."/>
            <person name="Buchler N.E."/>
            <person name="Grigoriev I.V."/>
            <person name="Spatafora J.W."/>
            <person name="Stajich J.E."/>
            <person name="James T.Y."/>
        </authorList>
    </citation>
    <scope>NUCLEOTIDE SEQUENCE</scope>
    <source>
        <strain evidence="2">AG</strain>
    </source>
</reference>
<evidence type="ECO:0000313" key="3">
    <source>
        <dbReference type="Proteomes" id="UP001206595"/>
    </source>
</evidence>
<accession>A0AAD5HA74</accession>
<dbReference type="RefSeq" id="XP_051440225.1">
    <property type="nucleotide sequence ID" value="XM_051593509.1"/>
</dbReference>
<keyword evidence="1" id="KW-0472">Membrane</keyword>
<protein>
    <submittedName>
        <fullName evidence="2">Uncharacterized protein</fullName>
    </submittedName>
</protein>